<evidence type="ECO:0000313" key="2">
    <source>
        <dbReference type="Proteomes" id="UP001500842"/>
    </source>
</evidence>
<keyword evidence="2" id="KW-1185">Reference proteome</keyword>
<gene>
    <name evidence="1" type="ORF">GCM10009788_39880</name>
</gene>
<dbReference type="Proteomes" id="UP001500842">
    <property type="component" value="Unassembled WGS sequence"/>
</dbReference>
<name>A0ABN2B690_9ACTN</name>
<accession>A0ABN2B690</accession>
<evidence type="ECO:0008006" key="3">
    <source>
        <dbReference type="Google" id="ProtNLM"/>
    </source>
</evidence>
<evidence type="ECO:0000313" key="1">
    <source>
        <dbReference type="EMBL" id="GAA1532817.1"/>
    </source>
</evidence>
<dbReference type="Pfam" id="PF13370">
    <property type="entry name" value="Fer4_13"/>
    <property type="match status" value="1"/>
</dbReference>
<organism evidence="1 2">
    <name type="scientific">Nocardioides humi</name>
    <dbReference type="NCBI Taxonomy" id="449461"/>
    <lineage>
        <taxon>Bacteria</taxon>
        <taxon>Bacillati</taxon>
        <taxon>Actinomycetota</taxon>
        <taxon>Actinomycetes</taxon>
        <taxon>Propionibacteriales</taxon>
        <taxon>Nocardioidaceae</taxon>
        <taxon>Nocardioides</taxon>
    </lineage>
</organism>
<dbReference type="EMBL" id="BAAAOR010000029">
    <property type="protein sequence ID" value="GAA1532817.1"/>
    <property type="molecule type" value="Genomic_DNA"/>
</dbReference>
<proteinExistence type="predicted"/>
<protein>
    <recommendedName>
        <fullName evidence="3">Ferredoxin</fullName>
    </recommendedName>
</protein>
<dbReference type="Gene3D" id="3.30.70.20">
    <property type="match status" value="1"/>
</dbReference>
<reference evidence="1 2" key="1">
    <citation type="journal article" date="2019" name="Int. J. Syst. Evol. Microbiol.">
        <title>The Global Catalogue of Microorganisms (GCM) 10K type strain sequencing project: providing services to taxonomists for standard genome sequencing and annotation.</title>
        <authorList>
            <consortium name="The Broad Institute Genomics Platform"/>
            <consortium name="The Broad Institute Genome Sequencing Center for Infectious Disease"/>
            <person name="Wu L."/>
            <person name="Ma J."/>
        </authorList>
    </citation>
    <scope>NUCLEOTIDE SEQUENCE [LARGE SCALE GENOMIC DNA]</scope>
    <source>
        <strain evidence="1 2">JCM 14942</strain>
    </source>
</reference>
<sequence>MDVAPGHFAQDAATGLVVQLREEVVPEELGAVQMAVDVCPVMAIELTATDTA</sequence>
<comment type="caution">
    <text evidence="1">The sequence shown here is derived from an EMBL/GenBank/DDBJ whole genome shotgun (WGS) entry which is preliminary data.</text>
</comment>